<gene>
    <name evidence="2" type="ORF">HPB51_017302</name>
</gene>
<proteinExistence type="predicted"/>
<dbReference type="AlphaFoldDB" id="A0A9J6EU35"/>
<dbReference type="GO" id="GO:0004222">
    <property type="term" value="F:metalloendopeptidase activity"/>
    <property type="evidence" value="ECO:0007669"/>
    <property type="project" value="InterPro"/>
</dbReference>
<dbReference type="GO" id="GO:0016485">
    <property type="term" value="P:protein processing"/>
    <property type="evidence" value="ECO:0007669"/>
    <property type="project" value="TreeGrafter"/>
</dbReference>
<evidence type="ECO:0000313" key="2">
    <source>
        <dbReference type="EMBL" id="KAH8037802.1"/>
    </source>
</evidence>
<feature type="domain" description="Peptidase M13 C-terminal" evidence="1">
    <location>
        <begin position="26"/>
        <end position="169"/>
    </location>
</feature>
<reference evidence="2" key="1">
    <citation type="journal article" date="2020" name="Cell">
        <title>Large-Scale Comparative Analyses of Tick Genomes Elucidate Their Genetic Diversity and Vector Capacities.</title>
        <authorList>
            <consortium name="Tick Genome and Microbiome Consortium (TIGMIC)"/>
            <person name="Jia N."/>
            <person name="Wang J."/>
            <person name="Shi W."/>
            <person name="Du L."/>
            <person name="Sun Y."/>
            <person name="Zhan W."/>
            <person name="Jiang J.F."/>
            <person name="Wang Q."/>
            <person name="Zhang B."/>
            <person name="Ji P."/>
            <person name="Bell-Sakyi L."/>
            <person name="Cui X.M."/>
            <person name="Yuan T.T."/>
            <person name="Jiang B.G."/>
            <person name="Yang W.F."/>
            <person name="Lam T.T."/>
            <person name="Chang Q.C."/>
            <person name="Ding S.J."/>
            <person name="Wang X.J."/>
            <person name="Zhu J.G."/>
            <person name="Ruan X.D."/>
            <person name="Zhao L."/>
            <person name="Wei J.T."/>
            <person name="Ye R.Z."/>
            <person name="Que T.C."/>
            <person name="Du C.H."/>
            <person name="Zhou Y.H."/>
            <person name="Cheng J.X."/>
            <person name="Dai P.F."/>
            <person name="Guo W.B."/>
            <person name="Han X.H."/>
            <person name="Huang E.J."/>
            <person name="Li L.F."/>
            <person name="Wei W."/>
            <person name="Gao Y.C."/>
            <person name="Liu J.Z."/>
            <person name="Shao H.Z."/>
            <person name="Wang X."/>
            <person name="Wang C.C."/>
            <person name="Yang T.C."/>
            <person name="Huo Q.B."/>
            <person name="Li W."/>
            <person name="Chen H.Y."/>
            <person name="Chen S.E."/>
            <person name="Zhou L.G."/>
            <person name="Ni X.B."/>
            <person name="Tian J.H."/>
            <person name="Sheng Y."/>
            <person name="Liu T."/>
            <person name="Pan Y.S."/>
            <person name="Xia L.Y."/>
            <person name="Li J."/>
            <person name="Zhao F."/>
            <person name="Cao W.C."/>
        </authorList>
    </citation>
    <scope>NUCLEOTIDE SEQUENCE</scope>
    <source>
        <strain evidence="2">Rmic-2018</strain>
    </source>
</reference>
<accession>A0A9J6EU35</accession>
<evidence type="ECO:0000259" key="1">
    <source>
        <dbReference type="Pfam" id="PF01431"/>
    </source>
</evidence>
<dbReference type="InterPro" id="IPR018497">
    <property type="entry name" value="Peptidase_M13_C"/>
</dbReference>
<dbReference type="PANTHER" id="PTHR11733:SF241">
    <property type="entry name" value="GH26575P-RELATED"/>
    <property type="match status" value="1"/>
</dbReference>
<dbReference type="SUPFAM" id="SSF55486">
    <property type="entry name" value="Metalloproteases ('zincins'), catalytic domain"/>
    <property type="match status" value="1"/>
</dbReference>
<dbReference type="Pfam" id="PF01431">
    <property type="entry name" value="Peptidase_M13"/>
    <property type="match status" value="1"/>
</dbReference>
<dbReference type="InterPro" id="IPR024079">
    <property type="entry name" value="MetalloPept_cat_dom_sf"/>
</dbReference>
<name>A0A9J6EU35_RHIMP</name>
<dbReference type="EMBL" id="JABSTU010000002">
    <property type="protein sequence ID" value="KAH8037802.1"/>
    <property type="molecule type" value="Genomic_DNA"/>
</dbReference>
<keyword evidence="3" id="KW-1185">Reference proteome</keyword>
<dbReference type="PANTHER" id="PTHR11733">
    <property type="entry name" value="ZINC METALLOPROTEASE FAMILY M13 NEPRILYSIN-RELATED"/>
    <property type="match status" value="1"/>
</dbReference>
<evidence type="ECO:0000313" key="3">
    <source>
        <dbReference type="Proteomes" id="UP000821866"/>
    </source>
</evidence>
<comment type="caution">
    <text evidence="2">The sequence shown here is derived from an EMBL/GenBank/DDBJ whole genome shotgun (WGS) entry which is preliminary data.</text>
</comment>
<dbReference type="Gene3D" id="3.40.390.10">
    <property type="entry name" value="Collagenase (Catalytic Domain)"/>
    <property type="match status" value="1"/>
</dbReference>
<dbReference type="VEuPathDB" id="VectorBase:LOC119184097"/>
<organism evidence="2 3">
    <name type="scientific">Rhipicephalus microplus</name>
    <name type="common">Cattle tick</name>
    <name type="synonym">Boophilus microplus</name>
    <dbReference type="NCBI Taxonomy" id="6941"/>
    <lineage>
        <taxon>Eukaryota</taxon>
        <taxon>Metazoa</taxon>
        <taxon>Ecdysozoa</taxon>
        <taxon>Arthropoda</taxon>
        <taxon>Chelicerata</taxon>
        <taxon>Arachnida</taxon>
        <taxon>Acari</taxon>
        <taxon>Parasitiformes</taxon>
        <taxon>Ixodida</taxon>
        <taxon>Ixodoidea</taxon>
        <taxon>Ixodidae</taxon>
        <taxon>Rhipicephalinae</taxon>
        <taxon>Rhipicephalus</taxon>
        <taxon>Boophilus</taxon>
    </lineage>
</organism>
<dbReference type="GO" id="GO:0005886">
    <property type="term" value="C:plasma membrane"/>
    <property type="evidence" value="ECO:0007669"/>
    <property type="project" value="TreeGrafter"/>
</dbReference>
<dbReference type="Proteomes" id="UP000821866">
    <property type="component" value="Chromosome 10"/>
</dbReference>
<reference evidence="2" key="2">
    <citation type="submission" date="2021-09" db="EMBL/GenBank/DDBJ databases">
        <authorList>
            <person name="Jia N."/>
            <person name="Wang J."/>
            <person name="Shi W."/>
            <person name="Du L."/>
            <person name="Sun Y."/>
            <person name="Zhan W."/>
            <person name="Jiang J."/>
            <person name="Wang Q."/>
            <person name="Zhang B."/>
            <person name="Ji P."/>
            <person name="Sakyi L.B."/>
            <person name="Cui X."/>
            <person name="Yuan T."/>
            <person name="Jiang B."/>
            <person name="Yang W."/>
            <person name="Lam T.T.-Y."/>
            <person name="Chang Q."/>
            <person name="Ding S."/>
            <person name="Wang X."/>
            <person name="Zhu J."/>
            <person name="Ruan X."/>
            <person name="Zhao L."/>
            <person name="Wei J."/>
            <person name="Que T."/>
            <person name="Du C."/>
            <person name="Cheng J."/>
            <person name="Dai P."/>
            <person name="Han X."/>
            <person name="Huang E."/>
            <person name="Gao Y."/>
            <person name="Liu J."/>
            <person name="Shao H."/>
            <person name="Ye R."/>
            <person name="Li L."/>
            <person name="Wei W."/>
            <person name="Wang X."/>
            <person name="Wang C."/>
            <person name="Huo Q."/>
            <person name="Li W."/>
            <person name="Guo W."/>
            <person name="Chen H."/>
            <person name="Chen S."/>
            <person name="Zhou L."/>
            <person name="Zhou L."/>
            <person name="Ni X."/>
            <person name="Tian J."/>
            <person name="Zhou Y."/>
            <person name="Sheng Y."/>
            <person name="Liu T."/>
            <person name="Pan Y."/>
            <person name="Xia L."/>
            <person name="Li J."/>
            <person name="Zhao F."/>
            <person name="Cao W."/>
        </authorList>
    </citation>
    <scope>NUCLEOTIDE SEQUENCE</scope>
    <source>
        <strain evidence="2">Rmic-2018</strain>
        <tissue evidence="2">Larvae</tissue>
    </source>
</reference>
<protein>
    <recommendedName>
        <fullName evidence="1">Peptidase M13 C-terminal domain-containing protein</fullName>
    </recommendedName>
</protein>
<sequence>MALMLLRKLANNPSKEDVEQLCTLAAYKPYRHAFLKEFNDTQILQTLDKTKVKGDHVLRTVAADNVLVPVLHRVLKTSLYLHKSEVINYMNLEMSLANLPDIDTDKLFFLMYGQTLCEPHEDTARALSEALWPPARITLNTALANYPEFAKAFKCGSRTAMNPKKRCSVFDFEW</sequence>
<dbReference type="PROSITE" id="PS51885">
    <property type="entry name" value="NEPRILYSIN"/>
    <property type="match status" value="1"/>
</dbReference>
<dbReference type="InterPro" id="IPR000718">
    <property type="entry name" value="Peptidase_M13"/>
</dbReference>